<gene>
    <name evidence="1" type="ORF">OCV88_00805</name>
</gene>
<proteinExistence type="predicted"/>
<dbReference type="SUPFAM" id="SSF53850">
    <property type="entry name" value="Periplasmic binding protein-like II"/>
    <property type="match status" value="1"/>
</dbReference>
<dbReference type="EMBL" id="JAOQJQ010000001">
    <property type="protein sequence ID" value="MCU6760871.1"/>
    <property type="molecule type" value="Genomic_DNA"/>
</dbReference>
<dbReference type="Proteomes" id="UP001652442">
    <property type="component" value="Unassembled WGS sequence"/>
</dbReference>
<evidence type="ECO:0000313" key="1">
    <source>
        <dbReference type="EMBL" id="MCU6760871.1"/>
    </source>
</evidence>
<sequence>MDSHNPNLMVLPATEFFHKKYPGYDTVVANAHGYDISKSLLHHKLDVVFRIRYDMSEYQGDILVHEPVAKSPLVVCMHKNNPQEY</sequence>
<name>A0ABT2TG56_9FIRM</name>
<accession>A0ABT2TG56</accession>
<evidence type="ECO:0000313" key="2">
    <source>
        <dbReference type="Proteomes" id="UP001652442"/>
    </source>
</evidence>
<comment type="caution">
    <text evidence="1">The sequence shown here is derived from an EMBL/GenBank/DDBJ whole genome shotgun (WGS) entry which is preliminary data.</text>
</comment>
<keyword evidence="2" id="KW-1185">Reference proteome</keyword>
<reference evidence="1 2" key="1">
    <citation type="journal article" date="2021" name="ISME Commun">
        <title>Automated analysis of genomic sequences facilitates high-throughput and comprehensive description of bacteria.</title>
        <authorList>
            <person name="Hitch T.C.A."/>
        </authorList>
    </citation>
    <scope>NUCLEOTIDE SEQUENCE [LARGE SCALE GENOMIC DNA]</scope>
    <source>
        <strain evidence="1 2">Sanger_109</strain>
    </source>
</reference>
<organism evidence="1 2">
    <name type="scientific">Brotonthovivens ammoniilytica</name>
    <dbReference type="NCBI Taxonomy" id="2981725"/>
    <lineage>
        <taxon>Bacteria</taxon>
        <taxon>Bacillati</taxon>
        <taxon>Bacillota</taxon>
        <taxon>Clostridia</taxon>
        <taxon>Lachnospirales</taxon>
        <taxon>Lachnospiraceae</taxon>
        <taxon>Brotonthovivens</taxon>
    </lineage>
</organism>
<protein>
    <submittedName>
        <fullName evidence="1">Uncharacterized protein</fullName>
    </submittedName>
</protein>